<dbReference type="SUPFAM" id="SSF56801">
    <property type="entry name" value="Acetyl-CoA synthetase-like"/>
    <property type="match status" value="1"/>
</dbReference>
<feature type="domain" description="AMP-dependent synthetase/ligase" evidence="1">
    <location>
        <begin position="15"/>
        <end position="382"/>
    </location>
</feature>
<comment type="caution">
    <text evidence="2">The sequence shown here is derived from an EMBL/GenBank/DDBJ whole genome shotgun (WGS) entry which is preliminary data.</text>
</comment>
<dbReference type="GO" id="GO:0016878">
    <property type="term" value="F:acid-thiol ligase activity"/>
    <property type="evidence" value="ECO:0007669"/>
    <property type="project" value="UniProtKB-ARBA"/>
</dbReference>
<dbReference type="STRING" id="661399.AQJ67_19885"/>
<keyword evidence="2" id="KW-0436">Ligase</keyword>
<accession>A0A101U226</accession>
<dbReference type="PANTHER" id="PTHR43767">
    <property type="entry name" value="LONG-CHAIN-FATTY-ACID--COA LIGASE"/>
    <property type="match status" value="1"/>
</dbReference>
<dbReference type="PANTHER" id="PTHR43767:SF1">
    <property type="entry name" value="NONRIBOSOMAL PEPTIDE SYNTHASE PES1 (EUROFUNG)-RELATED"/>
    <property type="match status" value="1"/>
</dbReference>
<gene>
    <name evidence="2" type="ORF">AQJ67_19885</name>
</gene>
<dbReference type="InterPro" id="IPR050237">
    <property type="entry name" value="ATP-dep_AMP-bd_enzyme"/>
</dbReference>
<protein>
    <submittedName>
        <fullName evidence="2">AMP-ligase</fullName>
    </submittedName>
</protein>
<dbReference type="InterPro" id="IPR000873">
    <property type="entry name" value="AMP-dep_synth/lig_dom"/>
</dbReference>
<keyword evidence="3" id="KW-1185">Reference proteome</keyword>
<evidence type="ECO:0000313" key="2">
    <source>
        <dbReference type="EMBL" id="KUO02708.1"/>
    </source>
</evidence>
<dbReference type="InterPro" id="IPR042099">
    <property type="entry name" value="ANL_N_sf"/>
</dbReference>
<proteinExistence type="predicted"/>
<dbReference type="AlphaFoldDB" id="A0A101U226"/>
<organism evidence="2 3">
    <name type="scientific">Streptomyces caeruleatus</name>
    <dbReference type="NCBI Taxonomy" id="661399"/>
    <lineage>
        <taxon>Bacteria</taxon>
        <taxon>Bacillati</taxon>
        <taxon>Actinomycetota</taxon>
        <taxon>Actinomycetes</taxon>
        <taxon>Kitasatosporales</taxon>
        <taxon>Streptomycetaceae</taxon>
        <taxon>Streptomyces</taxon>
    </lineage>
</organism>
<dbReference type="InterPro" id="IPR045851">
    <property type="entry name" value="AMP-bd_C_sf"/>
</dbReference>
<dbReference type="EMBL" id="LMWY01000023">
    <property type="protein sequence ID" value="KUO02708.1"/>
    <property type="molecule type" value="Genomic_DNA"/>
</dbReference>
<dbReference type="RefSeq" id="WP_062720327.1">
    <property type="nucleotide sequence ID" value="NZ_KQ948929.1"/>
</dbReference>
<dbReference type="Gene3D" id="3.30.300.30">
    <property type="match status" value="1"/>
</dbReference>
<dbReference type="Proteomes" id="UP000053429">
    <property type="component" value="Unassembled WGS sequence"/>
</dbReference>
<dbReference type="OrthoDB" id="812569at2"/>
<dbReference type="InterPro" id="IPR020845">
    <property type="entry name" value="AMP-binding_CS"/>
</dbReference>
<evidence type="ECO:0000313" key="3">
    <source>
        <dbReference type="Proteomes" id="UP000053429"/>
    </source>
</evidence>
<dbReference type="Gene3D" id="3.40.50.12780">
    <property type="entry name" value="N-terminal domain of ligase-like"/>
    <property type="match status" value="1"/>
</dbReference>
<name>A0A101U226_9ACTN</name>
<dbReference type="Pfam" id="PF00501">
    <property type="entry name" value="AMP-binding"/>
    <property type="match status" value="1"/>
</dbReference>
<evidence type="ECO:0000259" key="1">
    <source>
        <dbReference type="Pfam" id="PF00501"/>
    </source>
</evidence>
<dbReference type="PROSITE" id="PS00455">
    <property type="entry name" value="AMP_BINDING"/>
    <property type="match status" value="1"/>
</dbReference>
<sequence length="533" mass="56148">MTTAQDSIHARLTRLREHPEAPALVRCAGARASQTITAAQLLDGCRRTAESLRAAGVRRGDKAVIMTRDAYELFVAVQGLALLGAVPALIEPRAEVRRCLDEIGPGVFIGERLAHVGRRTLGWGRGHLHTALVTGGRVPGQDRFLGRSLPLPVADGSGPPPSAPVPHDEDLAMIAFTSGSTGRPKGVEYRHATIAGQLTALATVLRPEPDDVLLSCFLPMALLGPLLGLPTVAPRINHLAPVRTPPGHIVGPLLQHGATTVVASPAVLRLIAGHCARNGLTLPSVRRVLSFGASLRPRLADALAKVLPPDAEILSVYGATECLPVAALAAGDLRELGTRPPRGHAGTCLGRPLPGVEARILDADATALGEIAVAGPVVSPAYHARPDATAKAKTVADGRLWHRTGDLGRLDDQGRLWYLGRTAHLVTGEACTLTTEDVEAAADTAPGVRRTALLGIGPAGQQRPVLCVEPMPGTDRDAILHALRTALGDHPHGRRIGTVLFHPRFPTDIRHNSKIDRTRLAASAARHLPGPTR</sequence>
<reference evidence="2 3" key="1">
    <citation type="submission" date="2015-10" db="EMBL/GenBank/DDBJ databases">
        <title>Draft genome sequence of Streptomyces caeruleatus NRRL B-24802, type strain for the species Streptomyces caeruleatus.</title>
        <authorList>
            <person name="Ruckert C."/>
            <person name="Winkler A."/>
            <person name="Kalinowski J."/>
            <person name="Kampfer P."/>
            <person name="Glaeser S."/>
        </authorList>
    </citation>
    <scope>NUCLEOTIDE SEQUENCE [LARGE SCALE GENOMIC DNA]</scope>
    <source>
        <strain evidence="2 3">NRRL B-24802</strain>
    </source>
</reference>